<evidence type="ECO:0000313" key="7">
    <source>
        <dbReference type="EMBL" id="NML95249.1"/>
    </source>
</evidence>
<accession>A0A7Y0BRL2</accession>
<evidence type="ECO:0000259" key="6">
    <source>
        <dbReference type="PROSITE" id="PS50977"/>
    </source>
</evidence>
<feature type="region of interest" description="Disordered" evidence="5">
    <location>
        <begin position="1"/>
        <end position="22"/>
    </location>
</feature>
<proteinExistence type="predicted"/>
<reference evidence="7 8" key="1">
    <citation type="submission" date="2020-04" db="EMBL/GenBank/DDBJ databases">
        <title>Novosphingobium sp. TW-4 isolated from soil.</title>
        <authorList>
            <person name="Dahal R.H."/>
            <person name="Chaudhary D.K."/>
        </authorList>
    </citation>
    <scope>NUCLEOTIDE SEQUENCE [LARGE SCALE GENOMIC DNA]</scope>
    <source>
        <strain evidence="7 8">TW-4</strain>
    </source>
</reference>
<dbReference type="Gene3D" id="1.10.357.10">
    <property type="entry name" value="Tetracycline Repressor, domain 2"/>
    <property type="match status" value="1"/>
</dbReference>
<dbReference type="Pfam" id="PF14514">
    <property type="entry name" value="TetR_C_9"/>
    <property type="match status" value="1"/>
</dbReference>
<dbReference type="InterPro" id="IPR036271">
    <property type="entry name" value="Tet_transcr_reg_TetR-rel_C_sf"/>
</dbReference>
<dbReference type="AlphaFoldDB" id="A0A7Y0BRL2"/>
<evidence type="ECO:0000313" key="8">
    <source>
        <dbReference type="Proteomes" id="UP000583556"/>
    </source>
</evidence>
<dbReference type="GO" id="GO:0003700">
    <property type="term" value="F:DNA-binding transcription factor activity"/>
    <property type="evidence" value="ECO:0007669"/>
    <property type="project" value="TreeGrafter"/>
</dbReference>
<feature type="compositionally biased region" description="Basic residues" evidence="5">
    <location>
        <begin position="1"/>
        <end position="12"/>
    </location>
</feature>
<dbReference type="InterPro" id="IPR001647">
    <property type="entry name" value="HTH_TetR"/>
</dbReference>
<keyword evidence="3" id="KW-0804">Transcription</keyword>
<comment type="caution">
    <text evidence="7">The sequence shown here is derived from an EMBL/GenBank/DDBJ whole genome shotgun (WGS) entry which is preliminary data.</text>
</comment>
<name>A0A7Y0BRL2_9SPHN</name>
<evidence type="ECO:0000256" key="1">
    <source>
        <dbReference type="ARBA" id="ARBA00023015"/>
    </source>
</evidence>
<dbReference type="InterPro" id="IPR050109">
    <property type="entry name" value="HTH-type_TetR-like_transc_reg"/>
</dbReference>
<dbReference type="EMBL" id="JABBGM010000008">
    <property type="protein sequence ID" value="NML95249.1"/>
    <property type="molecule type" value="Genomic_DNA"/>
</dbReference>
<dbReference type="PROSITE" id="PS50977">
    <property type="entry name" value="HTH_TETR_2"/>
    <property type="match status" value="1"/>
</dbReference>
<evidence type="ECO:0000256" key="3">
    <source>
        <dbReference type="ARBA" id="ARBA00023163"/>
    </source>
</evidence>
<keyword evidence="1" id="KW-0805">Transcription regulation</keyword>
<dbReference type="InterPro" id="IPR009057">
    <property type="entry name" value="Homeodomain-like_sf"/>
</dbReference>
<dbReference type="Pfam" id="PF00440">
    <property type="entry name" value="TetR_N"/>
    <property type="match status" value="1"/>
</dbReference>
<evidence type="ECO:0000256" key="4">
    <source>
        <dbReference type="PROSITE-ProRule" id="PRU00335"/>
    </source>
</evidence>
<dbReference type="InterPro" id="IPR011075">
    <property type="entry name" value="TetR_C"/>
</dbReference>
<dbReference type="SUPFAM" id="SSF48498">
    <property type="entry name" value="Tetracyclin repressor-like, C-terminal domain"/>
    <property type="match status" value="1"/>
</dbReference>
<protein>
    <submittedName>
        <fullName evidence="7">TetR family transcriptional regulator</fullName>
    </submittedName>
</protein>
<dbReference type="SUPFAM" id="SSF46689">
    <property type="entry name" value="Homeodomain-like"/>
    <property type="match status" value="1"/>
</dbReference>
<organism evidence="7 8">
    <name type="scientific">Novosphingobium olei</name>
    <dbReference type="NCBI Taxonomy" id="2728851"/>
    <lineage>
        <taxon>Bacteria</taxon>
        <taxon>Pseudomonadati</taxon>
        <taxon>Pseudomonadota</taxon>
        <taxon>Alphaproteobacteria</taxon>
        <taxon>Sphingomonadales</taxon>
        <taxon>Sphingomonadaceae</taxon>
        <taxon>Novosphingobium</taxon>
    </lineage>
</organism>
<evidence type="ECO:0000256" key="5">
    <source>
        <dbReference type="SAM" id="MobiDB-lite"/>
    </source>
</evidence>
<dbReference type="PANTHER" id="PTHR30055:SF181">
    <property type="entry name" value="BLR6905 PROTEIN"/>
    <property type="match status" value="1"/>
</dbReference>
<dbReference type="RefSeq" id="WP_169494460.1">
    <property type="nucleotide sequence ID" value="NZ_JABBGM010000008.1"/>
</dbReference>
<keyword evidence="2 4" id="KW-0238">DNA-binding</keyword>
<gene>
    <name evidence="7" type="ORF">HHL27_16360</name>
</gene>
<dbReference type="PANTHER" id="PTHR30055">
    <property type="entry name" value="HTH-TYPE TRANSCRIPTIONAL REGULATOR RUTR"/>
    <property type="match status" value="1"/>
</dbReference>
<feature type="domain" description="HTH tetR-type" evidence="6">
    <location>
        <begin position="21"/>
        <end position="81"/>
    </location>
</feature>
<keyword evidence="8" id="KW-1185">Reference proteome</keyword>
<sequence>MTRSTTARRKAPNAKTASEARSTRDLLLDATGALMSEGNTTNVSFADISQRSGINSALIRYHFGSKQGLLEALIERDAGASYEGLDRLVGLAIPPEEKMRKHVYGIMRLYHQFPYLNRLLIELQSQSETEIARHISETYTRRAVNAQKAILEEGFASGAFRKVDPMIFHFALVGACDAIFHSRSALDHVFGVRQIDETLRDRFAEQVSEIVLAGLKPKAA</sequence>
<dbReference type="Proteomes" id="UP000583556">
    <property type="component" value="Unassembled WGS sequence"/>
</dbReference>
<evidence type="ECO:0000256" key="2">
    <source>
        <dbReference type="ARBA" id="ARBA00023125"/>
    </source>
</evidence>
<feature type="DNA-binding region" description="H-T-H motif" evidence="4">
    <location>
        <begin position="44"/>
        <end position="63"/>
    </location>
</feature>
<dbReference type="GO" id="GO:0000976">
    <property type="term" value="F:transcription cis-regulatory region binding"/>
    <property type="evidence" value="ECO:0007669"/>
    <property type="project" value="TreeGrafter"/>
</dbReference>